<evidence type="ECO:0000259" key="5">
    <source>
        <dbReference type="PROSITE" id="PS50977"/>
    </source>
</evidence>
<sequence>MTDQQQTRGYRSRQDRRAELLDAAALVVRDDGLRGLTTRAVAARAGVAHGVVHYAFGARRNLVVALLERQARAVLPPVLAAADEHDDLAAALEAGISAYLDLVRREPERFRVLEALSATALAPDGDGDLLDAERRLWRDGVVAGIERWTARHGAAPSEPVPVVADAVITLVDGLARAAWSDPDSTATAGSRALLVRGLTTAVTAAVTAEH</sequence>
<evidence type="ECO:0000256" key="2">
    <source>
        <dbReference type="ARBA" id="ARBA00023125"/>
    </source>
</evidence>
<dbReference type="Gene3D" id="1.10.357.10">
    <property type="entry name" value="Tetracycline Repressor, domain 2"/>
    <property type="match status" value="1"/>
</dbReference>
<evidence type="ECO:0000313" key="7">
    <source>
        <dbReference type="Proteomes" id="UP001062223"/>
    </source>
</evidence>
<dbReference type="GO" id="GO:0000976">
    <property type="term" value="F:transcription cis-regulatory region binding"/>
    <property type="evidence" value="ECO:0007669"/>
    <property type="project" value="TreeGrafter"/>
</dbReference>
<protein>
    <submittedName>
        <fullName evidence="6">TetR family transcriptional regulator</fullName>
    </submittedName>
</protein>
<dbReference type="AlphaFoldDB" id="A0A9Q9PA45"/>
<dbReference type="PANTHER" id="PTHR30055">
    <property type="entry name" value="HTH-TYPE TRANSCRIPTIONAL REGULATOR RUTR"/>
    <property type="match status" value="1"/>
</dbReference>
<dbReference type="InterPro" id="IPR009057">
    <property type="entry name" value="Homeodomain-like_sf"/>
</dbReference>
<feature type="DNA-binding region" description="H-T-H motif" evidence="4">
    <location>
        <begin position="37"/>
        <end position="56"/>
    </location>
</feature>
<dbReference type="GO" id="GO:0003700">
    <property type="term" value="F:DNA-binding transcription factor activity"/>
    <property type="evidence" value="ECO:0007669"/>
    <property type="project" value="TreeGrafter"/>
</dbReference>
<gene>
    <name evidence="6" type="ORF">OE229_03915</name>
</gene>
<dbReference type="EMBL" id="CP106879">
    <property type="protein sequence ID" value="UYC81618.1"/>
    <property type="molecule type" value="Genomic_DNA"/>
</dbReference>
<keyword evidence="3" id="KW-0804">Transcription</keyword>
<evidence type="ECO:0000313" key="6">
    <source>
        <dbReference type="EMBL" id="UYC81618.1"/>
    </source>
</evidence>
<proteinExistence type="predicted"/>
<dbReference type="PROSITE" id="PS50977">
    <property type="entry name" value="HTH_TETR_2"/>
    <property type="match status" value="1"/>
</dbReference>
<dbReference type="KEGG" id="cpoi:OE229_03915"/>
<dbReference type="Proteomes" id="UP001062223">
    <property type="component" value="Chromosome"/>
</dbReference>
<dbReference type="Pfam" id="PF00440">
    <property type="entry name" value="TetR_N"/>
    <property type="match status" value="1"/>
</dbReference>
<keyword evidence="1" id="KW-0805">Transcription regulation</keyword>
<dbReference type="InterPro" id="IPR001647">
    <property type="entry name" value="HTH_TetR"/>
</dbReference>
<dbReference type="SUPFAM" id="SSF48498">
    <property type="entry name" value="Tetracyclin repressor-like, C-terminal domain"/>
    <property type="match status" value="1"/>
</dbReference>
<evidence type="ECO:0000256" key="4">
    <source>
        <dbReference type="PROSITE-ProRule" id="PRU00335"/>
    </source>
</evidence>
<keyword evidence="2 4" id="KW-0238">DNA-binding</keyword>
<evidence type="ECO:0000256" key="1">
    <source>
        <dbReference type="ARBA" id="ARBA00023015"/>
    </source>
</evidence>
<dbReference type="InterPro" id="IPR036271">
    <property type="entry name" value="Tet_transcr_reg_TetR-rel_C_sf"/>
</dbReference>
<dbReference type="SUPFAM" id="SSF46689">
    <property type="entry name" value="Homeodomain-like"/>
    <property type="match status" value="1"/>
</dbReference>
<dbReference type="InterPro" id="IPR050109">
    <property type="entry name" value="HTH-type_TetR-like_transc_reg"/>
</dbReference>
<name>A0A9Q9PA45_9MICO</name>
<reference evidence="6" key="1">
    <citation type="submission" date="2022-09" db="EMBL/GenBank/DDBJ databases">
        <title>Taxonomy of Curtobacterium flaccumfaciens.</title>
        <authorList>
            <person name="Osdaghi E."/>
            <person name="Taghavi S.M."/>
            <person name="Hamidizade M."/>
            <person name="Abachi H."/>
            <person name="Fazliarab A."/>
            <person name="Baeyen S."/>
            <person name="Portier P."/>
            <person name="Van Vaerenbergh J."/>
            <person name="Jacques M.-A."/>
        </authorList>
    </citation>
    <scope>NUCLEOTIDE SEQUENCE</scope>
    <source>
        <strain evidence="6">AGQB46</strain>
    </source>
</reference>
<organism evidence="6 7">
    <name type="scientific">Curtobacterium poinsettiae</name>
    <dbReference type="NCBI Taxonomy" id="159612"/>
    <lineage>
        <taxon>Bacteria</taxon>
        <taxon>Bacillati</taxon>
        <taxon>Actinomycetota</taxon>
        <taxon>Actinomycetes</taxon>
        <taxon>Micrococcales</taxon>
        <taxon>Microbacteriaceae</taxon>
        <taxon>Curtobacterium</taxon>
    </lineage>
</organism>
<feature type="domain" description="HTH tetR-type" evidence="5">
    <location>
        <begin position="14"/>
        <end position="74"/>
    </location>
</feature>
<dbReference type="RefSeq" id="WP_262139823.1">
    <property type="nucleotide sequence ID" value="NZ_CP106879.1"/>
</dbReference>
<accession>A0A9Q9PA45</accession>
<evidence type="ECO:0000256" key="3">
    <source>
        <dbReference type="ARBA" id="ARBA00023163"/>
    </source>
</evidence>
<dbReference type="PANTHER" id="PTHR30055:SF234">
    <property type="entry name" value="HTH-TYPE TRANSCRIPTIONAL REGULATOR BETI"/>
    <property type="match status" value="1"/>
</dbReference>